<dbReference type="EMBL" id="KY555146">
    <property type="protein sequence ID" value="ARB15057.1"/>
    <property type="molecule type" value="Genomic_DNA"/>
</dbReference>
<dbReference type="Proteomes" id="UP000222485">
    <property type="component" value="Genome"/>
</dbReference>
<protein>
    <submittedName>
        <fullName evidence="1">Uncharacterized protein</fullName>
    </submittedName>
</protein>
<evidence type="ECO:0000313" key="1">
    <source>
        <dbReference type="EMBL" id="ARB15057.1"/>
    </source>
</evidence>
<proteinExistence type="predicted"/>
<name>A0A1V0EDS4_9CAUD</name>
<accession>A0A1V0EDS4</accession>
<evidence type="ECO:0000313" key="2">
    <source>
        <dbReference type="Proteomes" id="UP000222485"/>
    </source>
</evidence>
<sequence>MTYVCTTETDEIINAQPVDLDAAEALLRPRPNFAKARGVCRECGAPKNERRLGADFCSTRCRSDFHNRAKIEGASLIHIVKRWRRYRRPGDFALMTKMADDLIRADKLANRNFYPDPPATAHAKVVATNIAGRRKAR</sequence>
<organism evidence="1 2">
    <name type="scientific">Caulobacter phage Ccr32</name>
    <dbReference type="NCBI Taxonomy" id="1959738"/>
    <lineage>
        <taxon>Viruses</taxon>
        <taxon>Duplodnaviria</taxon>
        <taxon>Heunggongvirae</taxon>
        <taxon>Uroviricota</taxon>
        <taxon>Caudoviricetes</taxon>
        <taxon>Jeanschmidtviridae</taxon>
        <taxon>Shapirovirus</taxon>
        <taxon>Shapirovirus cbk</taxon>
    </lineage>
</organism>
<gene>
    <name evidence="1" type="ORF">Ccr32_gp139</name>
</gene>
<reference evidence="2" key="1">
    <citation type="journal article" date="2017" name="Curr. Microbiol.">
        <title>Genomic Diversity of Type B3 Bacteriophages of Caulobacter crescentus.</title>
        <authorList>
            <person name="Ash K.T."/>
            <person name="Drake K.M."/>
            <person name="Gibbs W.S."/>
            <person name="Ely B."/>
        </authorList>
    </citation>
    <scope>NUCLEOTIDE SEQUENCE [LARGE SCALE GENOMIC DNA]</scope>
</reference>